<evidence type="ECO:0000256" key="2">
    <source>
        <dbReference type="SAM" id="Phobius"/>
    </source>
</evidence>
<name>A0A1J1HTX8_9DIPT</name>
<keyword evidence="2" id="KW-1133">Transmembrane helix</keyword>
<organism evidence="3 4">
    <name type="scientific">Clunio marinus</name>
    <dbReference type="NCBI Taxonomy" id="568069"/>
    <lineage>
        <taxon>Eukaryota</taxon>
        <taxon>Metazoa</taxon>
        <taxon>Ecdysozoa</taxon>
        <taxon>Arthropoda</taxon>
        <taxon>Hexapoda</taxon>
        <taxon>Insecta</taxon>
        <taxon>Pterygota</taxon>
        <taxon>Neoptera</taxon>
        <taxon>Endopterygota</taxon>
        <taxon>Diptera</taxon>
        <taxon>Nematocera</taxon>
        <taxon>Chironomoidea</taxon>
        <taxon>Chironomidae</taxon>
        <taxon>Clunio</taxon>
    </lineage>
</organism>
<evidence type="ECO:0000256" key="1">
    <source>
        <dbReference type="SAM" id="MobiDB-lite"/>
    </source>
</evidence>
<feature type="region of interest" description="Disordered" evidence="1">
    <location>
        <begin position="1"/>
        <end position="29"/>
    </location>
</feature>
<dbReference type="AlphaFoldDB" id="A0A1J1HTX8"/>
<reference evidence="3 4" key="1">
    <citation type="submission" date="2015-04" db="EMBL/GenBank/DDBJ databases">
        <authorList>
            <person name="Syromyatnikov M.Y."/>
            <person name="Popov V.N."/>
        </authorList>
    </citation>
    <scope>NUCLEOTIDE SEQUENCE [LARGE SCALE GENOMIC DNA]</scope>
</reference>
<keyword evidence="2" id="KW-0812">Transmembrane</keyword>
<accession>A0A1J1HTX8</accession>
<sequence length="71" mass="7856">MMYQKAFANSRSHGNELADGSRGSRSAGGCDRRTTILIVSTLFTTIIGIVCVIVALNRDVWVRKEKLKSKK</sequence>
<gene>
    <name evidence="3" type="ORF">CLUMA_CG005188</name>
</gene>
<feature type="transmembrane region" description="Helical" evidence="2">
    <location>
        <begin position="36"/>
        <end position="56"/>
    </location>
</feature>
<evidence type="ECO:0000313" key="3">
    <source>
        <dbReference type="EMBL" id="CRK91527.1"/>
    </source>
</evidence>
<protein>
    <submittedName>
        <fullName evidence="3">CLUMA_CG005188, isoform A</fullName>
    </submittedName>
</protein>
<keyword evidence="2" id="KW-0472">Membrane</keyword>
<evidence type="ECO:0000313" key="4">
    <source>
        <dbReference type="Proteomes" id="UP000183832"/>
    </source>
</evidence>
<dbReference type="Proteomes" id="UP000183832">
    <property type="component" value="Unassembled WGS sequence"/>
</dbReference>
<proteinExistence type="predicted"/>
<feature type="compositionally biased region" description="Low complexity" evidence="1">
    <location>
        <begin position="18"/>
        <end position="29"/>
    </location>
</feature>
<dbReference type="EMBL" id="CVRI01000021">
    <property type="protein sequence ID" value="CRK91527.1"/>
    <property type="molecule type" value="Genomic_DNA"/>
</dbReference>
<keyword evidence="4" id="KW-1185">Reference proteome</keyword>